<feature type="transmembrane region" description="Helical" evidence="7">
    <location>
        <begin position="255"/>
        <end position="275"/>
    </location>
</feature>
<evidence type="ECO:0000256" key="6">
    <source>
        <dbReference type="SAM" id="MobiDB-lite"/>
    </source>
</evidence>
<feature type="domain" description="Rhodopsin" evidence="8">
    <location>
        <begin position="45"/>
        <end position="281"/>
    </location>
</feature>
<dbReference type="EMBL" id="JAULSW010000002">
    <property type="protein sequence ID" value="KAK3389733.1"/>
    <property type="molecule type" value="Genomic_DNA"/>
</dbReference>
<dbReference type="AlphaFoldDB" id="A0AAE0NXQ9"/>
<evidence type="ECO:0000256" key="4">
    <source>
        <dbReference type="ARBA" id="ARBA00023136"/>
    </source>
</evidence>
<keyword evidence="3 7" id="KW-1133">Transmembrane helix</keyword>
<dbReference type="PANTHER" id="PTHR33048:SF47">
    <property type="entry name" value="INTEGRAL MEMBRANE PROTEIN-RELATED"/>
    <property type="match status" value="1"/>
</dbReference>
<evidence type="ECO:0000256" key="3">
    <source>
        <dbReference type="ARBA" id="ARBA00022989"/>
    </source>
</evidence>
<proteinExistence type="inferred from homology"/>
<protein>
    <recommendedName>
        <fullName evidence="8">Rhodopsin domain-containing protein</fullName>
    </recommendedName>
</protein>
<evidence type="ECO:0000313" key="10">
    <source>
        <dbReference type="Proteomes" id="UP001285441"/>
    </source>
</evidence>
<feature type="transmembrane region" description="Helical" evidence="7">
    <location>
        <begin position="60"/>
        <end position="79"/>
    </location>
</feature>
<reference evidence="9" key="2">
    <citation type="submission" date="2023-06" db="EMBL/GenBank/DDBJ databases">
        <authorList>
            <consortium name="Lawrence Berkeley National Laboratory"/>
            <person name="Haridas S."/>
            <person name="Hensen N."/>
            <person name="Bonometti L."/>
            <person name="Westerberg I."/>
            <person name="Brannstrom I.O."/>
            <person name="Guillou S."/>
            <person name="Cros-Aarteil S."/>
            <person name="Calhoun S."/>
            <person name="Kuo A."/>
            <person name="Mondo S."/>
            <person name="Pangilinan J."/>
            <person name="Riley R."/>
            <person name="LaButti K."/>
            <person name="Andreopoulos B."/>
            <person name="Lipzen A."/>
            <person name="Chen C."/>
            <person name="Yanf M."/>
            <person name="Daum C."/>
            <person name="Ng V."/>
            <person name="Clum A."/>
            <person name="Steindorff A."/>
            <person name="Ohm R."/>
            <person name="Martin F."/>
            <person name="Silar P."/>
            <person name="Natvig D."/>
            <person name="Lalanne C."/>
            <person name="Gautier V."/>
            <person name="Ament-velasquez S.L."/>
            <person name="Kruys A."/>
            <person name="Hutchinson M.I."/>
            <person name="Powell A.J."/>
            <person name="Barry K."/>
            <person name="Miller A.N."/>
            <person name="Grigoriev I.V."/>
            <person name="Debuchy R."/>
            <person name="Gladieux P."/>
            <person name="Thoren M.H."/>
            <person name="Johannesson H."/>
        </authorList>
    </citation>
    <scope>NUCLEOTIDE SEQUENCE</scope>
    <source>
        <strain evidence="9">CBS 232.78</strain>
    </source>
</reference>
<comment type="similarity">
    <text evidence="5">Belongs to the SAT4 family.</text>
</comment>
<feature type="transmembrane region" description="Helical" evidence="7">
    <location>
        <begin position="180"/>
        <end position="205"/>
    </location>
</feature>
<keyword evidence="10" id="KW-1185">Reference proteome</keyword>
<evidence type="ECO:0000256" key="2">
    <source>
        <dbReference type="ARBA" id="ARBA00022692"/>
    </source>
</evidence>
<dbReference type="PANTHER" id="PTHR33048">
    <property type="entry name" value="PTH11-LIKE INTEGRAL MEMBRANE PROTEIN (AFU_ORTHOLOGUE AFUA_5G11245)"/>
    <property type="match status" value="1"/>
</dbReference>
<accession>A0AAE0NXQ9</accession>
<dbReference type="Proteomes" id="UP001285441">
    <property type="component" value="Unassembled WGS sequence"/>
</dbReference>
<comment type="caution">
    <text evidence="9">The sequence shown here is derived from an EMBL/GenBank/DDBJ whole genome shotgun (WGS) entry which is preliminary data.</text>
</comment>
<dbReference type="InterPro" id="IPR049326">
    <property type="entry name" value="Rhodopsin_dom_fungi"/>
</dbReference>
<reference evidence="9" key="1">
    <citation type="journal article" date="2023" name="Mol. Phylogenet. Evol.">
        <title>Genome-scale phylogeny and comparative genomics of the fungal order Sordariales.</title>
        <authorList>
            <person name="Hensen N."/>
            <person name="Bonometti L."/>
            <person name="Westerberg I."/>
            <person name="Brannstrom I.O."/>
            <person name="Guillou S."/>
            <person name="Cros-Aarteil S."/>
            <person name="Calhoun S."/>
            <person name="Haridas S."/>
            <person name="Kuo A."/>
            <person name="Mondo S."/>
            <person name="Pangilinan J."/>
            <person name="Riley R."/>
            <person name="LaButti K."/>
            <person name="Andreopoulos B."/>
            <person name="Lipzen A."/>
            <person name="Chen C."/>
            <person name="Yan M."/>
            <person name="Daum C."/>
            <person name="Ng V."/>
            <person name="Clum A."/>
            <person name="Steindorff A."/>
            <person name="Ohm R.A."/>
            <person name="Martin F."/>
            <person name="Silar P."/>
            <person name="Natvig D.O."/>
            <person name="Lalanne C."/>
            <person name="Gautier V."/>
            <person name="Ament-Velasquez S.L."/>
            <person name="Kruys A."/>
            <person name="Hutchinson M.I."/>
            <person name="Powell A.J."/>
            <person name="Barry K."/>
            <person name="Miller A.N."/>
            <person name="Grigoriev I.V."/>
            <person name="Debuchy R."/>
            <person name="Gladieux P."/>
            <person name="Hiltunen Thoren M."/>
            <person name="Johannesson H."/>
        </authorList>
    </citation>
    <scope>NUCLEOTIDE SEQUENCE</scope>
    <source>
        <strain evidence="9">CBS 232.78</strain>
    </source>
</reference>
<dbReference type="Pfam" id="PF20684">
    <property type="entry name" value="Fung_rhodopsin"/>
    <property type="match status" value="1"/>
</dbReference>
<gene>
    <name evidence="9" type="ORF">B0H63DRAFT_556840</name>
</gene>
<sequence length="369" mass="40874">MSNSSESPSAGAAPFNAQDSDSHKSSIIACALSCWLLCGAAVCGRFYARGKIQRVLGIEDWCVLIAYLLALGFTVALIYESKHGLGSHIWTVAPQDFSSFMLASWIGTIFYQLSLAFSKASILLLYIRLFQFYWASRAAWVMLAVVIIYNIWGFCSAMLICVPLQAYWDPSIQGDCKPVSYMWAAIGLHVATDFLIFMIPIPVVLTMMAPMKRQKPGLVLIFALGFFICLISIIRIIWIKLLYYSTDPMWDYAPIIYWTCVEVNGAILIPCLIVSKPLLRRLGPKSSADHEPLSGLDDDPSSAEPSSSRSGPRRFGWPTRSRTPELEYQGDLKMVGPGSQPGQKMNTVEEPQSVYMSGRQSNTIGGEST</sequence>
<evidence type="ECO:0000256" key="7">
    <source>
        <dbReference type="SAM" id="Phobius"/>
    </source>
</evidence>
<keyword evidence="2 7" id="KW-0812">Transmembrane</keyword>
<feature type="transmembrane region" description="Helical" evidence="7">
    <location>
        <begin position="139"/>
        <end position="168"/>
    </location>
</feature>
<feature type="compositionally biased region" description="Polar residues" evidence="6">
    <location>
        <begin position="340"/>
        <end position="369"/>
    </location>
</feature>
<organism evidence="9 10">
    <name type="scientific">Podospora didyma</name>
    <dbReference type="NCBI Taxonomy" id="330526"/>
    <lineage>
        <taxon>Eukaryota</taxon>
        <taxon>Fungi</taxon>
        <taxon>Dikarya</taxon>
        <taxon>Ascomycota</taxon>
        <taxon>Pezizomycotina</taxon>
        <taxon>Sordariomycetes</taxon>
        <taxon>Sordariomycetidae</taxon>
        <taxon>Sordariales</taxon>
        <taxon>Podosporaceae</taxon>
        <taxon>Podospora</taxon>
    </lineage>
</organism>
<evidence type="ECO:0000256" key="1">
    <source>
        <dbReference type="ARBA" id="ARBA00004141"/>
    </source>
</evidence>
<evidence type="ECO:0000259" key="8">
    <source>
        <dbReference type="Pfam" id="PF20684"/>
    </source>
</evidence>
<evidence type="ECO:0000313" key="9">
    <source>
        <dbReference type="EMBL" id="KAK3389733.1"/>
    </source>
</evidence>
<dbReference type="InterPro" id="IPR052337">
    <property type="entry name" value="SAT4-like"/>
</dbReference>
<feature type="transmembrane region" description="Helical" evidence="7">
    <location>
        <begin position="26"/>
        <end position="48"/>
    </location>
</feature>
<dbReference type="GO" id="GO:0016020">
    <property type="term" value="C:membrane"/>
    <property type="evidence" value="ECO:0007669"/>
    <property type="project" value="UniProtKB-SubCell"/>
</dbReference>
<feature type="transmembrane region" description="Helical" evidence="7">
    <location>
        <begin position="99"/>
        <end position="127"/>
    </location>
</feature>
<evidence type="ECO:0000256" key="5">
    <source>
        <dbReference type="ARBA" id="ARBA00038359"/>
    </source>
</evidence>
<feature type="transmembrane region" description="Helical" evidence="7">
    <location>
        <begin position="217"/>
        <end position="243"/>
    </location>
</feature>
<feature type="compositionally biased region" description="Low complexity" evidence="6">
    <location>
        <begin position="302"/>
        <end position="314"/>
    </location>
</feature>
<comment type="subcellular location">
    <subcellularLocation>
        <location evidence="1">Membrane</location>
        <topology evidence="1">Multi-pass membrane protein</topology>
    </subcellularLocation>
</comment>
<keyword evidence="4 7" id="KW-0472">Membrane</keyword>
<name>A0AAE0NXQ9_9PEZI</name>
<feature type="region of interest" description="Disordered" evidence="6">
    <location>
        <begin position="287"/>
        <end position="369"/>
    </location>
</feature>